<accession>A0A9P0JSI6</accession>
<organism evidence="1 2">
    <name type="scientific">Acanthoscelides obtectus</name>
    <name type="common">Bean weevil</name>
    <name type="synonym">Bruchus obtectus</name>
    <dbReference type="NCBI Taxonomy" id="200917"/>
    <lineage>
        <taxon>Eukaryota</taxon>
        <taxon>Metazoa</taxon>
        <taxon>Ecdysozoa</taxon>
        <taxon>Arthropoda</taxon>
        <taxon>Hexapoda</taxon>
        <taxon>Insecta</taxon>
        <taxon>Pterygota</taxon>
        <taxon>Neoptera</taxon>
        <taxon>Endopterygota</taxon>
        <taxon>Coleoptera</taxon>
        <taxon>Polyphaga</taxon>
        <taxon>Cucujiformia</taxon>
        <taxon>Chrysomeloidea</taxon>
        <taxon>Chrysomelidae</taxon>
        <taxon>Bruchinae</taxon>
        <taxon>Bruchini</taxon>
        <taxon>Acanthoscelides</taxon>
    </lineage>
</organism>
<proteinExistence type="predicted"/>
<protein>
    <submittedName>
        <fullName evidence="1">Uncharacterized protein</fullName>
    </submittedName>
</protein>
<keyword evidence="2" id="KW-1185">Reference proteome</keyword>
<reference evidence="1" key="1">
    <citation type="submission" date="2022-03" db="EMBL/GenBank/DDBJ databases">
        <authorList>
            <person name="Sayadi A."/>
        </authorList>
    </citation>
    <scope>NUCLEOTIDE SEQUENCE</scope>
</reference>
<dbReference type="AlphaFoldDB" id="A0A9P0JSI6"/>
<evidence type="ECO:0000313" key="2">
    <source>
        <dbReference type="Proteomes" id="UP001152888"/>
    </source>
</evidence>
<dbReference type="Proteomes" id="UP001152888">
    <property type="component" value="Unassembled WGS sequence"/>
</dbReference>
<sequence length="101" mass="12447">MNPKKKIVLAYYVYRRLKKQERRKRRFWIHPILKKRGELGAFHTLVKNQLREDEAKFYNYFRMQKTTFDKLLQKLSQKLKHQDTNMRQSIPPAERLAVTLR</sequence>
<dbReference type="EMBL" id="CAKOFQ010006681">
    <property type="protein sequence ID" value="CAH1959172.1"/>
    <property type="molecule type" value="Genomic_DNA"/>
</dbReference>
<comment type="caution">
    <text evidence="1">The sequence shown here is derived from an EMBL/GenBank/DDBJ whole genome shotgun (WGS) entry which is preliminary data.</text>
</comment>
<name>A0A9P0JSI6_ACAOB</name>
<gene>
    <name evidence="1" type="ORF">ACAOBT_LOCUS3046</name>
</gene>
<evidence type="ECO:0000313" key="1">
    <source>
        <dbReference type="EMBL" id="CAH1959172.1"/>
    </source>
</evidence>
<dbReference type="OrthoDB" id="6571700at2759"/>